<dbReference type="AlphaFoldDB" id="A0A833VNE1"/>
<dbReference type="EMBL" id="SWLB01000014">
    <property type="protein sequence ID" value="KAF3329429.1"/>
    <property type="molecule type" value="Genomic_DNA"/>
</dbReference>
<organism evidence="6 7">
    <name type="scientific">Carex littledalei</name>
    <dbReference type="NCBI Taxonomy" id="544730"/>
    <lineage>
        <taxon>Eukaryota</taxon>
        <taxon>Viridiplantae</taxon>
        <taxon>Streptophyta</taxon>
        <taxon>Embryophyta</taxon>
        <taxon>Tracheophyta</taxon>
        <taxon>Spermatophyta</taxon>
        <taxon>Magnoliopsida</taxon>
        <taxon>Liliopsida</taxon>
        <taxon>Poales</taxon>
        <taxon>Cyperaceae</taxon>
        <taxon>Cyperoideae</taxon>
        <taxon>Cariceae</taxon>
        <taxon>Carex</taxon>
        <taxon>Carex subgen. Euthyceras</taxon>
    </lineage>
</organism>
<evidence type="ECO:0000259" key="5">
    <source>
        <dbReference type="Pfam" id="PF24394"/>
    </source>
</evidence>
<feature type="transmembrane region" description="Helical" evidence="1">
    <location>
        <begin position="679"/>
        <end position="702"/>
    </location>
</feature>
<keyword evidence="1" id="KW-0472">Membrane</keyword>
<accession>A0A833VNE1</accession>
<evidence type="ECO:0000256" key="1">
    <source>
        <dbReference type="SAM" id="Phobius"/>
    </source>
</evidence>
<dbReference type="OrthoDB" id="27234at2759"/>
<gene>
    <name evidence="6" type="ORF">FCM35_KLT04760</name>
</gene>
<dbReference type="SUPFAM" id="SSF56300">
    <property type="entry name" value="Metallo-dependent phosphatases"/>
    <property type="match status" value="1"/>
</dbReference>
<dbReference type="InterPro" id="IPR056230">
    <property type="entry name" value="TMEM62_C"/>
</dbReference>
<dbReference type="Proteomes" id="UP000623129">
    <property type="component" value="Unassembled WGS sequence"/>
</dbReference>
<comment type="caution">
    <text evidence="6">The sequence shown here is derived from an EMBL/GenBank/DDBJ whole genome shotgun (WGS) entry which is preliminary data.</text>
</comment>
<dbReference type="GO" id="GO:0016787">
    <property type="term" value="F:hydrolase activity"/>
    <property type="evidence" value="ECO:0007669"/>
    <property type="project" value="InterPro"/>
</dbReference>
<name>A0A833VNE1_9POAL</name>
<keyword evidence="1" id="KW-0812">Transmembrane</keyword>
<dbReference type="PANTHER" id="PTHR14795:SF0">
    <property type="entry name" value="TRANSMEMBRANE PROTEIN 62"/>
    <property type="match status" value="1"/>
</dbReference>
<evidence type="ECO:0000313" key="6">
    <source>
        <dbReference type="EMBL" id="KAF3329429.1"/>
    </source>
</evidence>
<keyword evidence="7" id="KW-1185">Reference proteome</keyword>
<feature type="chain" id="PRO_5032547925" evidence="2">
    <location>
        <begin position="28"/>
        <end position="731"/>
    </location>
</feature>
<proteinExistence type="predicted"/>
<evidence type="ECO:0000313" key="7">
    <source>
        <dbReference type="Proteomes" id="UP000623129"/>
    </source>
</evidence>
<dbReference type="PANTHER" id="PTHR14795">
    <property type="entry name" value="HELICASE RELATED"/>
    <property type="match status" value="1"/>
</dbReference>
<evidence type="ECO:0000256" key="2">
    <source>
        <dbReference type="SAM" id="SignalP"/>
    </source>
</evidence>
<dbReference type="Pfam" id="PF24384">
    <property type="entry name" value="Ig_TMM62"/>
    <property type="match status" value="1"/>
</dbReference>
<dbReference type="Pfam" id="PF24394">
    <property type="entry name" value="TMEM62_C"/>
    <property type="match status" value="1"/>
</dbReference>
<dbReference type="Gene3D" id="3.60.21.10">
    <property type="match status" value="1"/>
</dbReference>
<sequence length="731" mass="84141">MSAQKWKFLIVTSLLLSFSSTFLSSTGSPVHHEWQKEAIEVKGGPGSVVWVVQLSDLHFSVFHPDRARDFRRYVGPALSMINPSLVLITGDLTDGKSKDFLTMKQEEREWMEYENVTKEVILASGLDERIFYDLRGNHDSFGVPEQGDANDFYEKYSINSRLRRKGDIQSVTLKTRDGKHLFVGIDTTLATAGLRGPTNLFGHPTDQLLETLDRALSQWDNSNQFETSQVTKIVFGHFPLSFTALTETQKTLKEVFLNHSISAYLCGHLHGRFGKNLKRHHLKSHNEYFQFNMHEATLQVEKGETDSCQKKKKEIKEFWEWEMGDWRSHRSLRILAIDSGDVSFVDLDLRYGSRDIIILPTFPLDSRLMQRISTADDFKCQDKETQKFGTIRALVFSKHQLASVGVKVYDSSYGTLNLVLDSEMKKMEVKENSRGELYFIPWNWRSFVDPSPDRYWLKIEATDVTGDTISTPLKPFSINGLNSKLSWSWIEFIVMGCQWAVIYYPALWALFAIAFLFLLFQKLALSLTNHNIRGKNSRDYWIGGLVFLFTELPRMSIVWSVLFIYLVYLLLLPWFFGYAIAEDGNLMFMTYRGWSDATLNGIREVARVGFPDVMVITLPHLVWVVLPAILVMAGLAAERMVYRIFYLSLTGKKEDDYGRDQKACAEKERIWSGRWIRKFLLVVAIAIFWTHLMQCIALVKAYKINPLIHAPVYCFLIPALLAFCIYKTSSI</sequence>
<dbReference type="InterPro" id="IPR004843">
    <property type="entry name" value="Calcineurin-like_PHP"/>
</dbReference>
<feature type="signal peptide" evidence="2">
    <location>
        <begin position="1"/>
        <end position="27"/>
    </location>
</feature>
<dbReference type="InterPro" id="IPR056229">
    <property type="entry name" value="Ig_TMM62"/>
</dbReference>
<evidence type="ECO:0000259" key="4">
    <source>
        <dbReference type="Pfam" id="PF24384"/>
    </source>
</evidence>
<feature type="domain" description="Calcineurin-like phosphoesterase" evidence="3">
    <location>
        <begin position="51"/>
        <end position="271"/>
    </location>
</feature>
<feature type="transmembrane region" description="Helical" evidence="1">
    <location>
        <begin position="501"/>
        <end position="520"/>
    </location>
</feature>
<evidence type="ECO:0000259" key="3">
    <source>
        <dbReference type="Pfam" id="PF00149"/>
    </source>
</evidence>
<feature type="transmembrane region" description="Helical" evidence="1">
    <location>
        <begin position="708"/>
        <end position="726"/>
    </location>
</feature>
<feature type="transmembrane region" description="Helical" evidence="1">
    <location>
        <begin position="557"/>
        <end position="581"/>
    </location>
</feature>
<dbReference type="Pfam" id="PF00149">
    <property type="entry name" value="Metallophos"/>
    <property type="match status" value="1"/>
</dbReference>
<keyword evidence="2" id="KW-0732">Signal</keyword>
<reference evidence="6" key="1">
    <citation type="submission" date="2020-01" db="EMBL/GenBank/DDBJ databases">
        <title>Genome sequence of Kobresia littledalei, the first chromosome-level genome in the family Cyperaceae.</title>
        <authorList>
            <person name="Qu G."/>
        </authorList>
    </citation>
    <scope>NUCLEOTIDE SEQUENCE</scope>
    <source>
        <strain evidence="6">C.B.Clarke</strain>
        <tissue evidence="6">Leaf</tissue>
    </source>
</reference>
<feature type="domain" description="TMEM62 Ig-like" evidence="4">
    <location>
        <begin position="353"/>
        <end position="481"/>
    </location>
</feature>
<feature type="domain" description="TMEM62 C-terminal" evidence="5">
    <location>
        <begin position="504"/>
        <end position="711"/>
    </location>
</feature>
<keyword evidence="1" id="KW-1133">Transmembrane helix</keyword>
<dbReference type="InterPro" id="IPR029052">
    <property type="entry name" value="Metallo-depent_PP-like"/>
</dbReference>
<feature type="transmembrane region" description="Helical" evidence="1">
    <location>
        <begin position="613"/>
        <end position="637"/>
    </location>
</feature>
<protein>
    <submittedName>
        <fullName evidence="6">Putative metallophosphoesterase</fullName>
    </submittedName>
</protein>